<evidence type="ECO:0000313" key="2">
    <source>
        <dbReference type="Proteomes" id="UP000253498"/>
    </source>
</evidence>
<dbReference type="Proteomes" id="UP000253498">
    <property type="component" value="Unassembled WGS sequence"/>
</dbReference>
<gene>
    <name evidence="1" type="ORF">EB03_02251</name>
</gene>
<proteinExistence type="predicted"/>
<evidence type="ECO:0008006" key="3">
    <source>
        <dbReference type="Google" id="ProtNLM"/>
    </source>
</evidence>
<dbReference type="InterPro" id="IPR029060">
    <property type="entry name" value="PIN-like_dom_sf"/>
</dbReference>
<comment type="caution">
    <text evidence="1">The sequence shown here is derived from an EMBL/GenBank/DDBJ whole genome shotgun (WGS) entry which is preliminary data.</text>
</comment>
<organism evidence="1 2">
    <name type="scientific">Enterococcus hirae</name>
    <dbReference type="NCBI Taxonomy" id="1354"/>
    <lineage>
        <taxon>Bacteria</taxon>
        <taxon>Bacillati</taxon>
        <taxon>Bacillota</taxon>
        <taxon>Bacilli</taxon>
        <taxon>Lactobacillales</taxon>
        <taxon>Enterococcaceae</taxon>
        <taxon>Enterococcus</taxon>
    </lineage>
</organism>
<name>A0AB37IIS5_ENTHR</name>
<accession>A0AB37IIS5</accession>
<dbReference type="RefSeq" id="WP_113792619.1">
    <property type="nucleotide sequence ID" value="NZ_JAMXHM010000013.1"/>
</dbReference>
<dbReference type="AlphaFoldDB" id="A0AB37IIS5"/>
<dbReference type="SUPFAM" id="SSF88723">
    <property type="entry name" value="PIN domain-like"/>
    <property type="match status" value="1"/>
</dbReference>
<dbReference type="EMBL" id="LESJ01000006">
    <property type="protein sequence ID" value="RBT67484.1"/>
    <property type="molecule type" value="Genomic_DNA"/>
</dbReference>
<evidence type="ECO:0000313" key="1">
    <source>
        <dbReference type="EMBL" id="RBT67484.1"/>
    </source>
</evidence>
<protein>
    <recommendedName>
        <fullName evidence="3">PIN domain-containing protein</fullName>
    </recommendedName>
</protein>
<reference evidence="1 2" key="1">
    <citation type="submission" date="2015-06" db="EMBL/GenBank/DDBJ databases">
        <title>The Genome Sequence of Enterococcus hirae 88EA1.</title>
        <authorList>
            <consortium name="The Broad Institute Genomics Platform"/>
            <consortium name="The Broad Institute Genome Sequencing Center for Infectious Disease"/>
            <person name="Earl A.M."/>
            <person name="Van Tyne D."/>
            <person name="Lebreton F."/>
            <person name="Saavedra J.T."/>
            <person name="Gilmore M.S."/>
            <person name="Manson McGuire A."/>
            <person name="Clock S."/>
            <person name="Crupain M."/>
            <person name="Rangan U."/>
            <person name="Young S."/>
            <person name="Abouelleil A."/>
            <person name="Cao P."/>
            <person name="Chapman S.B."/>
            <person name="Griggs A."/>
            <person name="Priest M."/>
            <person name="Shea T."/>
            <person name="Wortman J."/>
            <person name="Nusbaum C."/>
            <person name="Birren B."/>
        </authorList>
    </citation>
    <scope>NUCLEOTIDE SEQUENCE [LARGE SCALE GENOMIC DNA]</scope>
    <source>
        <strain evidence="1 2">88EA1</strain>
    </source>
</reference>
<sequence>MAKLIDIKKIDDISNEKFILDTNVWLYIFSSYNTNDFGYSNILDLLLENQCSILLPPLISTEFVNRYCRQAFEVYKEEQHKFSYKKDFRPSMHYSAAFSYILGVIKEDIKPITTFVSLEETDINSALTKPCLEDLNDDIILNIASRTKSILVTHDRDYLKSNKNVKIVQL</sequence>